<feature type="domain" description="Sugar phosphate transporter" evidence="7">
    <location>
        <begin position="59"/>
        <end position="337"/>
    </location>
</feature>
<name>A0AAD2A7N6_9LAMI</name>
<dbReference type="AlphaFoldDB" id="A0AAD2A7N6"/>
<evidence type="ECO:0000313" key="8">
    <source>
        <dbReference type="EMBL" id="CAI9782933.1"/>
    </source>
</evidence>
<protein>
    <recommendedName>
        <fullName evidence="7">Sugar phosphate transporter domain-containing protein</fullName>
    </recommendedName>
</protein>
<keyword evidence="2 6" id="KW-0812">Transmembrane</keyword>
<gene>
    <name evidence="8" type="ORF">FPE_LOCUS30363</name>
</gene>
<feature type="transmembrane region" description="Helical" evidence="6">
    <location>
        <begin position="177"/>
        <end position="193"/>
    </location>
</feature>
<keyword evidence="4 6" id="KW-0472">Membrane</keyword>
<sequence length="382" mass="41463">MLGFFMRKDVRKILKRKDSDAGDTGRALEELRASVFSKLRSFGGAKCQQQSLLGPSIALTFNFFVSVSIILMNKLVLVNVGFNYPIFLTFIHYIFSWLIMALLKALSILSLSSPSKTTKFSSLLSLGIVMSLSTGLANVSLKYNSVGFYQMAKIAVTPAIVLAEFILFQKKISVQKVLALTVVSIGVAVATVTDLQFHFFGACIAVAWIIPSAVNKILWSNLQQKENWTALALMWKTTPITLFFLVMLMPSLDPPGVLSFNWNLYNSLIIGGSAILGFLLQWSGALALGETSATTHVVLGQFKTCVILLGGFLLFSSNPGTTSILGAATALVGMSFYTYLNLHSQHQLAKISSRQSPFSISKSKLGKENGESHDGGGGDECV</sequence>
<dbReference type="Proteomes" id="UP000834106">
    <property type="component" value="Chromosome 19"/>
</dbReference>
<evidence type="ECO:0000256" key="3">
    <source>
        <dbReference type="ARBA" id="ARBA00022989"/>
    </source>
</evidence>
<evidence type="ECO:0000259" key="7">
    <source>
        <dbReference type="Pfam" id="PF03151"/>
    </source>
</evidence>
<dbReference type="PANTHER" id="PTHR11132">
    <property type="entry name" value="SOLUTE CARRIER FAMILY 35"/>
    <property type="match status" value="1"/>
</dbReference>
<evidence type="ECO:0000256" key="4">
    <source>
        <dbReference type="ARBA" id="ARBA00023136"/>
    </source>
</evidence>
<feature type="transmembrane region" description="Helical" evidence="6">
    <location>
        <begin position="231"/>
        <end position="252"/>
    </location>
</feature>
<feature type="transmembrane region" description="Helical" evidence="6">
    <location>
        <begin position="199"/>
        <end position="219"/>
    </location>
</feature>
<feature type="region of interest" description="Disordered" evidence="5">
    <location>
        <begin position="360"/>
        <end position="382"/>
    </location>
</feature>
<dbReference type="Pfam" id="PF03151">
    <property type="entry name" value="TPT"/>
    <property type="match status" value="1"/>
</dbReference>
<feature type="transmembrane region" description="Helical" evidence="6">
    <location>
        <begin position="147"/>
        <end position="168"/>
    </location>
</feature>
<evidence type="ECO:0000256" key="1">
    <source>
        <dbReference type="ARBA" id="ARBA00004141"/>
    </source>
</evidence>
<comment type="subcellular location">
    <subcellularLocation>
        <location evidence="1">Membrane</location>
        <topology evidence="1">Multi-pass membrane protein</topology>
    </subcellularLocation>
</comment>
<evidence type="ECO:0000313" key="9">
    <source>
        <dbReference type="Proteomes" id="UP000834106"/>
    </source>
</evidence>
<keyword evidence="3 6" id="KW-1133">Transmembrane helix</keyword>
<accession>A0AAD2A7N6</accession>
<feature type="transmembrane region" description="Helical" evidence="6">
    <location>
        <begin position="123"/>
        <end position="141"/>
    </location>
</feature>
<evidence type="ECO:0000256" key="6">
    <source>
        <dbReference type="SAM" id="Phobius"/>
    </source>
</evidence>
<feature type="transmembrane region" description="Helical" evidence="6">
    <location>
        <begin position="84"/>
        <end position="103"/>
    </location>
</feature>
<proteinExistence type="predicted"/>
<feature type="transmembrane region" description="Helical" evidence="6">
    <location>
        <begin position="321"/>
        <end position="340"/>
    </location>
</feature>
<feature type="compositionally biased region" description="Basic and acidic residues" evidence="5">
    <location>
        <begin position="365"/>
        <end position="376"/>
    </location>
</feature>
<feature type="transmembrane region" description="Helical" evidence="6">
    <location>
        <begin position="52"/>
        <end position="72"/>
    </location>
</feature>
<feature type="transmembrane region" description="Helical" evidence="6">
    <location>
        <begin position="264"/>
        <end position="285"/>
    </location>
</feature>
<dbReference type="GO" id="GO:0016020">
    <property type="term" value="C:membrane"/>
    <property type="evidence" value="ECO:0007669"/>
    <property type="project" value="UniProtKB-SubCell"/>
</dbReference>
<evidence type="ECO:0000256" key="5">
    <source>
        <dbReference type="SAM" id="MobiDB-lite"/>
    </source>
</evidence>
<keyword evidence="9" id="KW-1185">Reference proteome</keyword>
<dbReference type="EMBL" id="OU503054">
    <property type="protein sequence ID" value="CAI9782933.1"/>
    <property type="molecule type" value="Genomic_DNA"/>
</dbReference>
<dbReference type="InterPro" id="IPR050186">
    <property type="entry name" value="TPT_transporter"/>
</dbReference>
<organism evidence="8 9">
    <name type="scientific">Fraxinus pennsylvanica</name>
    <dbReference type="NCBI Taxonomy" id="56036"/>
    <lineage>
        <taxon>Eukaryota</taxon>
        <taxon>Viridiplantae</taxon>
        <taxon>Streptophyta</taxon>
        <taxon>Embryophyta</taxon>
        <taxon>Tracheophyta</taxon>
        <taxon>Spermatophyta</taxon>
        <taxon>Magnoliopsida</taxon>
        <taxon>eudicotyledons</taxon>
        <taxon>Gunneridae</taxon>
        <taxon>Pentapetalae</taxon>
        <taxon>asterids</taxon>
        <taxon>lamiids</taxon>
        <taxon>Lamiales</taxon>
        <taxon>Oleaceae</taxon>
        <taxon>Oleeae</taxon>
        <taxon>Fraxinus</taxon>
    </lineage>
</organism>
<reference evidence="8" key="1">
    <citation type="submission" date="2023-05" db="EMBL/GenBank/DDBJ databases">
        <authorList>
            <person name="Huff M."/>
        </authorList>
    </citation>
    <scope>NUCLEOTIDE SEQUENCE</scope>
</reference>
<feature type="transmembrane region" description="Helical" evidence="6">
    <location>
        <begin position="297"/>
        <end position="315"/>
    </location>
</feature>
<dbReference type="InterPro" id="IPR004853">
    <property type="entry name" value="Sugar_P_trans_dom"/>
</dbReference>
<evidence type="ECO:0000256" key="2">
    <source>
        <dbReference type="ARBA" id="ARBA00022692"/>
    </source>
</evidence>